<accession>A0A1H4DR11</accession>
<dbReference type="EMBL" id="FNQF01000014">
    <property type="protein sequence ID" value="SEA75184.1"/>
    <property type="molecule type" value="Genomic_DNA"/>
</dbReference>
<dbReference type="AlphaFoldDB" id="A0A1H4DR11"/>
<organism evidence="1 2">
    <name type="scientific">Psychroflexus halocasei</name>
    <dbReference type="NCBI Taxonomy" id="908615"/>
    <lineage>
        <taxon>Bacteria</taxon>
        <taxon>Pseudomonadati</taxon>
        <taxon>Bacteroidota</taxon>
        <taxon>Flavobacteriia</taxon>
        <taxon>Flavobacteriales</taxon>
        <taxon>Flavobacteriaceae</taxon>
        <taxon>Psychroflexus</taxon>
    </lineage>
</organism>
<evidence type="ECO:0000313" key="2">
    <source>
        <dbReference type="Proteomes" id="UP000198820"/>
    </source>
</evidence>
<keyword evidence="2" id="KW-1185">Reference proteome</keyword>
<sequence>MYLTHSFVAVKKGDLDYLMFYITEDYVEQQVKLKEQLNPLLEDLGRNLLDRGAVVKAFDRDLDSANEELTEKFDQDFTREIIISFDHQMEKPGLLILNSDIENFDPKNHKWIYVSFREFLDEYGGVKIYKLKEMFDILTSAIKENKDLFKEAENHLKKEKAISAHKMVELKPGIFGISLDLKETFNFFNQLRNK</sequence>
<gene>
    <name evidence="1" type="ORF">SAMN05421540_1142</name>
</gene>
<evidence type="ECO:0000313" key="1">
    <source>
        <dbReference type="EMBL" id="SEA75184.1"/>
    </source>
</evidence>
<dbReference type="RefSeq" id="WP_093245856.1">
    <property type="nucleotide sequence ID" value="NZ_FNQF01000014.1"/>
</dbReference>
<dbReference type="Proteomes" id="UP000198820">
    <property type="component" value="Unassembled WGS sequence"/>
</dbReference>
<dbReference type="STRING" id="908615.SAMN05421540_1142"/>
<protein>
    <submittedName>
        <fullName evidence="1">Uncharacterized protein</fullName>
    </submittedName>
</protein>
<name>A0A1H4DR11_9FLAO</name>
<proteinExistence type="predicted"/>
<reference evidence="1 2" key="1">
    <citation type="submission" date="2016-10" db="EMBL/GenBank/DDBJ databases">
        <authorList>
            <person name="de Groot N.N."/>
        </authorList>
    </citation>
    <scope>NUCLEOTIDE SEQUENCE [LARGE SCALE GENOMIC DNA]</scope>
    <source>
        <strain evidence="1 2">DSM 23581</strain>
    </source>
</reference>